<dbReference type="PANTHER" id="PTHR13355">
    <property type="entry name" value="GLUCOSAMINE 6-PHOSPHATE N-ACETYLTRANSFERASE"/>
    <property type="match status" value="1"/>
</dbReference>
<keyword evidence="2" id="KW-0012">Acyltransferase</keyword>
<dbReference type="RefSeq" id="WP_072324535.1">
    <property type="nucleotide sequence ID" value="NZ_FPJW01000001.1"/>
</dbReference>
<dbReference type="Pfam" id="PF25559">
    <property type="entry name" value="DUF7931"/>
    <property type="match status" value="1"/>
</dbReference>
<dbReference type="EMBL" id="FPJW01000001">
    <property type="protein sequence ID" value="SFX03673.1"/>
    <property type="molecule type" value="Genomic_DNA"/>
</dbReference>
<dbReference type="GO" id="GO:0004343">
    <property type="term" value="F:glucosamine 6-phosphate N-acetyltransferase activity"/>
    <property type="evidence" value="ECO:0007669"/>
    <property type="project" value="TreeGrafter"/>
</dbReference>
<dbReference type="InterPro" id="IPR057691">
    <property type="entry name" value="DUF7931"/>
</dbReference>
<dbReference type="OrthoDB" id="9796171at2"/>
<dbReference type="PANTHER" id="PTHR13355:SF11">
    <property type="entry name" value="GLUCOSAMINE 6-PHOSPHATE N-ACETYLTRANSFERASE"/>
    <property type="match status" value="1"/>
</dbReference>
<reference evidence="2 3" key="1">
    <citation type="submission" date="2016-11" db="EMBL/GenBank/DDBJ databases">
        <authorList>
            <person name="Jaros S."/>
            <person name="Januszkiewicz K."/>
            <person name="Wedrychowicz H."/>
        </authorList>
    </citation>
    <scope>NUCLEOTIDE SEQUENCE [LARGE SCALE GENOMIC DNA]</scope>
    <source>
        <strain evidence="2 3">DSM 21637</strain>
    </source>
</reference>
<dbReference type="InterPro" id="IPR039143">
    <property type="entry name" value="GNPNAT1-like"/>
</dbReference>
<keyword evidence="3" id="KW-1185">Reference proteome</keyword>
<keyword evidence="2" id="KW-0808">Transferase</keyword>
<sequence length="327" mass="37460">MTDTATQSSRARLVARQGSWEQLGEDCRLIRHKVFVAEQQIPADEEWDEQDAVSEHFLLLVNDRPVATARVTPDGKIGRLAVLQPLRGKGLGEKIMQRAIEHCRRIGLKKVGLNAQISALGLYQKLGFKAAGEEYMEVGIPHLPMELELTTEQQQDSQLTESDILDSLPTTNQLRIQGHEQLRLCITTLIKQASRSFALETPAYIDQWFSEDTLSPLLSLARRHQHSRVQCLLGETRQFARQGGALLKLYQRAPSHIEIRQSHALYRPAQQALLLIDERHLLWWPHYRESRAELYTAEHREAYRAAQAFKVNWSKAEVSRHLQTQQL</sequence>
<accession>A0A1K1TSC1</accession>
<dbReference type="InterPro" id="IPR016181">
    <property type="entry name" value="Acyl_CoA_acyltransferase"/>
</dbReference>
<feature type="domain" description="N-acetyltransferase" evidence="1">
    <location>
        <begin position="13"/>
        <end position="150"/>
    </location>
</feature>
<name>A0A1K1TSC1_9GAMM</name>
<dbReference type="PROSITE" id="PS51186">
    <property type="entry name" value="GNAT"/>
    <property type="match status" value="1"/>
</dbReference>
<evidence type="ECO:0000313" key="3">
    <source>
        <dbReference type="Proteomes" id="UP000182350"/>
    </source>
</evidence>
<dbReference type="SUPFAM" id="SSF55729">
    <property type="entry name" value="Acyl-CoA N-acyltransferases (Nat)"/>
    <property type="match status" value="1"/>
</dbReference>
<proteinExistence type="predicted"/>
<dbReference type="Gene3D" id="3.40.630.30">
    <property type="match status" value="1"/>
</dbReference>
<dbReference type="Proteomes" id="UP000182350">
    <property type="component" value="Unassembled WGS sequence"/>
</dbReference>
<dbReference type="Pfam" id="PF13673">
    <property type="entry name" value="Acetyltransf_10"/>
    <property type="match status" value="1"/>
</dbReference>
<dbReference type="AlphaFoldDB" id="A0A1K1TSC1"/>
<evidence type="ECO:0000313" key="2">
    <source>
        <dbReference type="EMBL" id="SFX03673.1"/>
    </source>
</evidence>
<dbReference type="CDD" id="cd04301">
    <property type="entry name" value="NAT_SF"/>
    <property type="match status" value="1"/>
</dbReference>
<gene>
    <name evidence="2" type="ORF">SAMN02745752_00299</name>
</gene>
<dbReference type="InterPro" id="IPR000182">
    <property type="entry name" value="GNAT_dom"/>
</dbReference>
<protein>
    <submittedName>
        <fullName evidence="2">Predicted N-acyltransferase, GNAT family</fullName>
    </submittedName>
</protein>
<organism evidence="2 3">
    <name type="scientific">Marinospirillum alkaliphilum DSM 21637</name>
    <dbReference type="NCBI Taxonomy" id="1122209"/>
    <lineage>
        <taxon>Bacteria</taxon>
        <taxon>Pseudomonadati</taxon>
        <taxon>Pseudomonadota</taxon>
        <taxon>Gammaproteobacteria</taxon>
        <taxon>Oceanospirillales</taxon>
        <taxon>Oceanospirillaceae</taxon>
        <taxon>Marinospirillum</taxon>
    </lineage>
</organism>
<dbReference type="STRING" id="1122209.SAMN02745752_00299"/>
<evidence type="ECO:0000259" key="1">
    <source>
        <dbReference type="PROSITE" id="PS51186"/>
    </source>
</evidence>